<dbReference type="GO" id="GO:0046872">
    <property type="term" value="F:metal ion binding"/>
    <property type="evidence" value="ECO:0007669"/>
    <property type="project" value="UniProtKB-KW"/>
</dbReference>
<dbReference type="AlphaFoldDB" id="A0A6J4VG83"/>
<dbReference type="InterPro" id="IPR004360">
    <property type="entry name" value="Glyas_Fos-R_dOase_dom"/>
</dbReference>
<evidence type="ECO:0000313" key="3">
    <source>
        <dbReference type="EMBL" id="CAA9574956.1"/>
    </source>
</evidence>
<dbReference type="InterPro" id="IPR018146">
    <property type="entry name" value="Glyoxalase_1_CS"/>
</dbReference>
<dbReference type="Gene3D" id="3.10.180.10">
    <property type="entry name" value="2,3-Dihydroxybiphenyl 1,2-Dioxygenase, domain 1"/>
    <property type="match status" value="1"/>
</dbReference>
<dbReference type="InterPro" id="IPR029068">
    <property type="entry name" value="Glyas_Bleomycin-R_OHBP_Dase"/>
</dbReference>
<evidence type="ECO:0000259" key="2">
    <source>
        <dbReference type="PROSITE" id="PS51819"/>
    </source>
</evidence>
<dbReference type="Pfam" id="PF00903">
    <property type="entry name" value="Glyoxalase"/>
    <property type="match status" value="1"/>
</dbReference>
<name>A0A6J4VG83_9BACT</name>
<keyword evidence="1" id="KW-0479">Metal-binding</keyword>
<dbReference type="PROSITE" id="PS51819">
    <property type="entry name" value="VOC"/>
    <property type="match status" value="1"/>
</dbReference>
<dbReference type="CDD" id="cd06587">
    <property type="entry name" value="VOC"/>
    <property type="match status" value="1"/>
</dbReference>
<evidence type="ECO:0000256" key="1">
    <source>
        <dbReference type="ARBA" id="ARBA00022723"/>
    </source>
</evidence>
<dbReference type="InterPro" id="IPR037523">
    <property type="entry name" value="VOC_core"/>
</dbReference>
<proteinExistence type="predicted"/>
<accession>A0A6J4VG83</accession>
<sequence>MAYRFLLEVPEGLAADAGVAVERAGDAQVLVVRNSHGLGFDDRYVDLTIATHSLRVIDSLYDWFDDLGASRADLRIVLHGGDRLALEAHDRGAMVAAIRRDQPWVERTLPKIGEHEEDAFDRPLGEPSDIRVDAAGGNAPAVPRSALTRSPASQSAVVALPERRIRLLGLNHVAVRVSDLWRAEDFYRDFFGMTVLGRARRGPHGGWVPVVGDYQWESAFLEGTPADVSFVRNGAVTLALTRTGRESRIDRNVQLDHISIAVDGTTFATLRGEILLRGFNTLHTAETAITFRDPYGVVWEVVLQGTPGLS</sequence>
<feature type="domain" description="VOC" evidence="2">
    <location>
        <begin position="169"/>
        <end position="304"/>
    </location>
</feature>
<dbReference type="GO" id="GO:0004462">
    <property type="term" value="F:lactoylglutathione lyase activity"/>
    <property type="evidence" value="ECO:0007669"/>
    <property type="project" value="InterPro"/>
</dbReference>
<reference evidence="3" key="1">
    <citation type="submission" date="2020-02" db="EMBL/GenBank/DDBJ databases">
        <authorList>
            <person name="Meier V. D."/>
        </authorList>
    </citation>
    <scope>NUCLEOTIDE SEQUENCE</scope>
    <source>
        <strain evidence="3">AVDCRST_MAG49</strain>
    </source>
</reference>
<protein>
    <recommendedName>
        <fullName evidence="2">VOC domain-containing protein</fullName>
    </recommendedName>
</protein>
<organism evidence="3">
    <name type="scientific">uncultured Thermomicrobiales bacterium</name>
    <dbReference type="NCBI Taxonomy" id="1645740"/>
    <lineage>
        <taxon>Bacteria</taxon>
        <taxon>Pseudomonadati</taxon>
        <taxon>Thermomicrobiota</taxon>
        <taxon>Thermomicrobia</taxon>
        <taxon>Thermomicrobiales</taxon>
        <taxon>environmental samples</taxon>
    </lineage>
</organism>
<dbReference type="EMBL" id="CADCWG010000295">
    <property type="protein sequence ID" value="CAA9574956.1"/>
    <property type="molecule type" value="Genomic_DNA"/>
</dbReference>
<dbReference type="PROSITE" id="PS00934">
    <property type="entry name" value="GLYOXALASE_I_1"/>
    <property type="match status" value="1"/>
</dbReference>
<gene>
    <name evidence="3" type="ORF">AVDCRST_MAG49-4058</name>
</gene>
<dbReference type="SUPFAM" id="SSF54593">
    <property type="entry name" value="Glyoxalase/Bleomycin resistance protein/Dihydroxybiphenyl dioxygenase"/>
    <property type="match status" value="1"/>
</dbReference>